<dbReference type="Proteomes" id="UP000054564">
    <property type="component" value="Unassembled WGS sequence"/>
</dbReference>
<sequence length="95" mass="10521">MVCTSQRQNLLGMLNNSIETDLMAKALEPALDNDEDVSSAASLDTDTRDDREEDGEMVLLDLEVKVKALLVIQGERYLAPRTRLEQPPFKGSSPT</sequence>
<accession>A0A0L0V3M4</accession>
<proteinExistence type="predicted"/>
<evidence type="ECO:0000313" key="2">
    <source>
        <dbReference type="EMBL" id="KNE93882.1"/>
    </source>
</evidence>
<comment type="caution">
    <text evidence="2">The sequence shown here is derived from an EMBL/GenBank/DDBJ whole genome shotgun (WGS) entry which is preliminary data.</text>
</comment>
<dbReference type="AlphaFoldDB" id="A0A0L0V3M4"/>
<evidence type="ECO:0000313" key="3">
    <source>
        <dbReference type="Proteomes" id="UP000054564"/>
    </source>
</evidence>
<evidence type="ECO:0000256" key="1">
    <source>
        <dbReference type="SAM" id="MobiDB-lite"/>
    </source>
</evidence>
<protein>
    <submittedName>
        <fullName evidence="2">Uncharacterized protein</fullName>
    </submittedName>
</protein>
<keyword evidence="3" id="KW-1185">Reference proteome</keyword>
<gene>
    <name evidence="2" type="ORF">PSTG_12793</name>
</gene>
<dbReference type="EMBL" id="AJIL01000128">
    <property type="protein sequence ID" value="KNE93882.1"/>
    <property type="molecule type" value="Genomic_DNA"/>
</dbReference>
<organism evidence="2 3">
    <name type="scientific">Puccinia striiformis f. sp. tritici PST-78</name>
    <dbReference type="NCBI Taxonomy" id="1165861"/>
    <lineage>
        <taxon>Eukaryota</taxon>
        <taxon>Fungi</taxon>
        <taxon>Dikarya</taxon>
        <taxon>Basidiomycota</taxon>
        <taxon>Pucciniomycotina</taxon>
        <taxon>Pucciniomycetes</taxon>
        <taxon>Pucciniales</taxon>
        <taxon>Pucciniaceae</taxon>
        <taxon>Puccinia</taxon>
    </lineage>
</organism>
<feature type="region of interest" description="Disordered" evidence="1">
    <location>
        <begin position="30"/>
        <end position="52"/>
    </location>
</feature>
<reference evidence="3" key="1">
    <citation type="submission" date="2014-03" db="EMBL/GenBank/DDBJ databases">
        <title>The Genome Sequence of Puccinia striiformis f. sp. tritici PST-78.</title>
        <authorList>
            <consortium name="The Broad Institute Genome Sequencing Platform"/>
            <person name="Cuomo C."/>
            <person name="Hulbert S."/>
            <person name="Chen X."/>
            <person name="Walker B."/>
            <person name="Young S.K."/>
            <person name="Zeng Q."/>
            <person name="Gargeya S."/>
            <person name="Fitzgerald M."/>
            <person name="Haas B."/>
            <person name="Abouelleil A."/>
            <person name="Alvarado L."/>
            <person name="Arachchi H.M."/>
            <person name="Berlin A.M."/>
            <person name="Chapman S.B."/>
            <person name="Goldberg J."/>
            <person name="Griggs A."/>
            <person name="Gujja S."/>
            <person name="Hansen M."/>
            <person name="Howarth C."/>
            <person name="Imamovic A."/>
            <person name="Larimer J."/>
            <person name="McCowan C."/>
            <person name="Montmayeur A."/>
            <person name="Murphy C."/>
            <person name="Neiman D."/>
            <person name="Pearson M."/>
            <person name="Priest M."/>
            <person name="Roberts A."/>
            <person name="Saif S."/>
            <person name="Shea T."/>
            <person name="Sisk P."/>
            <person name="Sykes S."/>
            <person name="Wortman J."/>
            <person name="Nusbaum C."/>
            <person name="Birren B."/>
        </authorList>
    </citation>
    <scope>NUCLEOTIDE SEQUENCE [LARGE SCALE GENOMIC DNA]</scope>
    <source>
        <strain evidence="3">race PST-78</strain>
    </source>
</reference>
<name>A0A0L0V3M4_9BASI</name>